<dbReference type="SUPFAM" id="SSF50729">
    <property type="entry name" value="PH domain-like"/>
    <property type="match status" value="1"/>
</dbReference>
<evidence type="ECO:0000259" key="1">
    <source>
        <dbReference type="Pfam" id="PF02174"/>
    </source>
</evidence>
<organism evidence="2 3">
    <name type="scientific">Nothobranchius furzeri</name>
    <name type="common">Turquoise killifish</name>
    <dbReference type="NCBI Taxonomy" id="105023"/>
    <lineage>
        <taxon>Eukaryota</taxon>
        <taxon>Metazoa</taxon>
        <taxon>Chordata</taxon>
        <taxon>Craniata</taxon>
        <taxon>Vertebrata</taxon>
        <taxon>Euteleostomi</taxon>
        <taxon>Actinopterygii</taxon>
        <taxon>Neopterygii</taxon>
        <taxon>Teleostei</taxon>
        <taxon>Neoteleostei</taxon>
        <taxon>Acanthomorphata</taxon>
        <taxon>Ovalentaria</taxon>
        <taxon>Atherinomorphae</taxon>
        <taxon>Cyprinodontiformes</taxon>
        <taxon>Nothobranchiidae</taxon>
        <taxon>Nothobranchius</taxon>
    </lineage>
</organism>
<protein>
    <submittedName>
        <fullName evidence="2">Docking protein 2</fullName>
    </submittedName>
</protein>
<dbReference type="Pfam" id="PF02174">
    <property type="entry name" value="IRS"/>
    <property type="match status" value="1"/>
</dbReference>
<dbReference type="InterPro" id="IPR002404">
    <property type="entry name" value="IRS_PTB"/>
</dbReference>
<dbReference type="Ensembl" id="ENSNFUT00015046597.1">
    <property type="protein sequence ID" value="ENSNFUP00015044651.1"/>
    <property type="gene ID" value="ENSNFUG00015021240.1"/>
</dbReference>
<dbReference type="Gene3D" id="2.30.29.30">
    <property type="entry name" value="Pleckstrin-homology domain (PH domain)/Phosphotyrosine-binding domain (PTB)"/>
    <property type="match status" value="1"/>
</dbReference>
<sequence length="249" mass="27393">MSCTAGRRCNSGEGSFEFDTKQGNVLFQTVETAINLQKISLPHRQVSGGVPPEVTQNHLAPGHSRIPNPSQTYSHIGMSGEAGADPLYDSIDEMKIRNIFKSPADSNSKVDHIYDEPEGCAIPSEEQKATPPPSVYDNPEEMRGGAWRCMGTTSDPTGHEYPYNPCVDDYAVPKRAQRAFISIGPSEHLSMRTSVLLSIRTSVHENICPPVHENICPPVHLSFCPPVHLSFCPSEHLSFCPWEHLSICP</sequence>
<reference evidence="2" key="1">
    <citation type="submission" date="2014-08" db="EMBL/GenBank/DDBJ databases">
        <authorList>
            <person name="Senf B."/>
            <person name="Petzold A."/>
            <person name="Downie B.R."/>
            <person name="Koch P."/>
            <person name="Platzer M."/>
        </authorList>
    </citation>
    <scope>NUCLEOTIDE SEQUENCE [LARGE SCALE GENOMIC DNA]</scope>
    <source>
        <strain evidence="2">GRZ</strain>
    </source>
</reference>
<evidence type="ECO:0000313" key="2">
    <source>
        <dbReference type="Ensembl" id="ENSNFUP00015044651.1"/>
    </source>
</evidence>
<keyword evidence="3" id="KW-1185">Reference proteome</keyword>
<feature type="domain" description="IRS-type PTB" evidence="1">
    <location>
        <begin position="4"/>
        <end position="37"/>
    </location>
</feature>
<dbReference type="GO" id="GO:0005737">
    <property type="term" value="C:cytoplasm"/>
    <property type="evidence" value="ECO:0007669"/>
    <property type="project" value="TreeGrafter"/>
</dbReference>
<dbReference type="PANTHER" id="PTHR21258:SF14">
    <property type="entry name" value="DOCKING PROTEIN 2"/>
    <property type="match status" value="1"/>
</dbReference>
<reference evidence="2" key="2">
    <citation type="submission" date="2025-08" db="UniProtKB">
        <authorList>
            <consortium name="Ensembl"/>
        </authorList>
    </citation>
    <scope>IDENTIFICATION</scope>
</reference>
<dbReference type="GO" id="GO:0043410">
    <property type="term" value="P:positive regulation of MAPK cascade"/>
    <property type="evidence" value="ECO:0007669"/>
    <property type="project" value="TreeGrafter"/>
</dbReference>
<accession>A0A8C6PKH8</accession>
<dbReference type="GeneTree" id="ENSGT00940000159868"/>
<dbReference type="PANTHER" id="PTHR21258">
    <property type="entry name" value="DOCKING PROTEIN RELATED"/>
    <property type="match status" value="1"/>
</dbReference>
<dbReference type="InterPro" id="IPR011993">
    <property type="entry name" value="PH-like_dom_sf"/>
</dbReference>
<dbReference type="Proteomes" id="UP000694548">
    <property type="component" value="Chromosome sgr11"/>
</dbReference>
<proteinExistence type="predicted"/>
<dbReference type="AlphaFoldDB" id="A0A8C6PKH8"/>
<name>A0A8C6PKH8_NOTFU</name>
<reference evidence="2" key="3">
    <citation type="submission" date="2025-09" db="UniProtKB">
        <authorList>
            <consortium name="Ensembl"/>
        </authorList>
    </citation>
    <scope>IDENTIFICATION</scope>
</reference>
<dbReference type="GO" id="GO:0007169">
    <property type="term" value="P:cell surface receptor protein tyrosine kinase signaling pathway"/>
    <property type="evidence" value="ECO:0007669"/>
    <property type="project" value="TreeGrafter"/>
</dbReference>
<dbReference type="InterPro" id="IPR050996">
    <property type="entry name" value="Docking_Protein_DOK"/>
</dbReference>
<evidence type="ECO:0000313" key="3">
    <source>
        <dbReference type="Proteomes" id="UP000694548"/>
    </source>
</evidence>
<dbReference type="GO" id="GO:0007265">
    <property type="term" value="P:Ras protein signal transduction"/>
    <property type="evidence" value="ECO:0007669"/>
    <property type="project" value="TreeGrafter"/>
</dbReference>